<evidence type="ECO:0000256" key="1">
    <source>
        <dbReference type="SAM" id="MobiDB-lite"/>
    </source>
</evidence>
<dbReference type="CDD" id="cd09604">
    <property type="entry name" value="M1_APN_like"/>
    <property type="match status" value="1"/>
</dbReference>
<dbReference type="PANTHER" id="PTHR11533">
    <property type="entry name" value="PROTEASE M1 ZINC METALLOPROTEASE"/>
    <property type="match status" value="1"/>
</dbReference>
<evidence type="ECO:0000313" key="4">
    <source>
        <dbReference type="EMBL" id="RIV22332.1"/>
    </source>
</evidence>
<feature type="chain" id="PRO_5019393512" evidence="2">
    <location>
        <begin position="20"/>
        <end position="803"/>
    </location>
</feature>
<dbReference type="Proteomes" id="UP000283523">
    <property type="component" value="Unassembled WGS sequence"/>
</dbReference>
<keyword evidence="5" id="KW-1185">Reference proteome</keyword>
<evidence type="ECO:0000259" key="3">
    <source>
        <dbReference type="Pfam" id="PF01433"/>
    </source>
</evidence>
<evidence type="ECO:0000256" key="2">
    <source>
        <dbReference type="SAM" id="SignalP"/>
    </source>
</evidence>
<name>A0A418M8B0_9BACT</name>
<feature type="domain" description="Peptidase M1 membrane alanine aminopeptidase" evidence="3">
    <location>
        <begin position="396"/>
        <end position="578"/>
    </location>
</feature>
<dbReference type="SUPFAM" id="SSF55486">
    <property type="entry name" value="Metalloproteases ('zincins'), catalytic domain"/>
    <property type="match status" value="1"/>
</dbReference>
<dbReference type="GO" id="GO:0070006">
    <property type="term" value="F:metalloaminopeptidase activity"/>
    <property type="evidence" value="ECO:0007669"/>
    <property type="project" value="TreeGrafter"/>
</dbReference>
<dbReference type="EMBL" id="QXED01000004">
    <property type="protein sequence ID" value="RIV22332.1"/>
    <property type="molecule type" value="Genomic_DNA"/>
</dbReference>
<dbReference type="InterPro" id="IPR014782">
    <property type="entry name" value="Peptidase_M1_dom"/>
</dbReference>
<comment type="caution">
    <text evidence="4">The sequence shown here is derived from an EMBL/GenBank/DDBJ whole genome shotgun (WGS) entry which is preliminary data.</text>
</comment>
<keyword evidence="2" id="KW-0732">Signal</keyword>
<feature type="region of interest" description="Disordered" evidence="1">
    <location>
        <begin position="752"/>
        <end position="803"/>
    </location>
</feature>
<dbReference type="InterPro" id="IPR050344">
    <property type="entry name" value="Peptidase_M1_aminopeptidases"/>
</dbReference>
<reference evidence="4 5" key="1">
    <citation type="submission" date="2018-08" db="EMBL/GenBank/DDBJ databases">
        <title>Fibrisoma montanum sp. nov., isolated from Danxia mountain soil.</title>
        <authorList>
            <person name="Huang Y."/>
        </authorList>
    </citation>
    <scope>NUCLEOTIDE SEQUENCE [LARGE SCALE GENOMIC DNA]</scope>
    <source>
        <strain evidence="4 5">HYT19</strain>
    </source>
</reference>
<dbReference type="PROSITE" id="PS51257">
    <property type="entry name" value="PROKAR_LIPOPROTEIN"/>
    <property type="match status" value="1"/>
</dbReference>
<sequence>MRRSLSLLGAVLAMSCAWAQTPQQSNYNANNRFEQLGPMLPTPNTFRTAAGAPGRDYFQNRADYDIKVELDDANRKIIGTEVVTYHNYSPDELRFIWLQLDQNLFAKGSTGSITRTGSINENGMSFGALQNLTSVRERSQQQASDKYGYTITAVKDAKSNQPLKYTINQTMMRIDLPTPLKPGQSYSFGVDWNYFVTEYYGRSGYEFFPKDGNSNYFIAHWFPRLCAYNDVNGWQNKQFLGQGEFTLIFGNYKVAITVPSDHVVGSTGECLNYKQVLSATQQKRLSQAANSKTPVVIVTQAEAEAAEKAKPADVKGKKTWVYKADNVRDFAFASSRKFIWDAMQTDVYGDGRKIWSMSFYSKEGNPLWGQYSTRVVEHTLKSYGNRTIKYPYPVAISCHATPGGGMEYPMISFNGGRPEPDGTYSEQTKAGMIGVIIHEVGHNFFPMIVNSDERQWTWMDEGLNTFCQYLAEKEWDYNFPSRRGEPQYIVDYMKSDKSVLSPIMTSSDNVISLGPNAYAKPATALNILRETVMGRELFDYAFKEYARRWAFKSPEPADFFRTLEDASGVDLDWFWKGWFYGVEPVDQDLAEVEWFQIDSQDPTVSKANARSDYERRTKTISKMRDAENKGQTVVAQDSSMRDFYNSYDPYAVTDSDRKKYQDYLATLTEDERRALQENASKNFYTISLKNKGGVPMPVIIRMEFEDGTDSVARFPAEIWRFNDVSIKKVVATSKKVKQWTLDPFQEIADIDTENNSFPRQSQPSRFQLFKQRQNPYAPQGQNPMQQQRRANGQQPAVQGSGRN</sequence>
<feature type="signal peptide" evidence="2">
    <location>
        <begin position="1"/>
        <end position="19"/>
    </location>
</feature>
<dbReference type="OrthoDB" id="9814383at2"/>
<dbReference type="RefSeq" id="WP_119668517.1">
    <property type="nucleotide sequence ID" value="NZ_QXED01000004.1"/>
</dbReference>
<dbReference type="GO" id="GO:0043171">
    <property type="term" value="P:peptide catabolic process"/>
    <property type="evidence" value="ECO:0007669"/>
    <property type="project" value="TreeGrafter"/>
</dbReference>
<dbReference type="Pfam" id="PF01433">
    <property type="entry name" value="Peptidase_M1"/>
    <property type="match status" value="1"/>
</dbReference>
<protein>
    <submittedName>
        <fullName evidence="4">M1 family peptidase</fullName>
    </submittedName>
</protein>
<organism evidence="4 5">
    <name type="scientific">Fibrisoma montanum</name>
    <dbReference type="NCBI Taxonomy" id="2305895"/>
    <lineage>
        <taxon>Bacteria</taxon>
        <taxon>Pseudomonadati</taxon>
        <taxon>Bacteroidota</taxon>
        <taxon>Cytophagia</taxon>
        <taxon>Cytophagales</taxon>
        <taxon>Spirosomataceae</taxon>
        <taxon>Fibrisoma</taxon>
    </lineage>
</organism>
<dbReference type="GO" id="GO:0005615">
    <property type="term" value="C:extracellular space"/>
    <property type="evidence" value="ECO:0007669"/>
    <property type="project" value="TreeGrafter"/>
</dbReference>
<dbReference type="InterPro" id="IPR027268">
    <property type="entry name" value="Peptidase_M4/M1_CTD_sf"/>
</dbReference>
<dbReference type="GO" id="GO:0008270">
    <property type="term" value="F:zinc ion binding"/>
    <property type="evidence" value="ECO:0007669"/>
    <property type="project" value="InterPro"/>
</dbReference>
<dbReference type="GO" id="GO:0005737">
    <property type="term" value="C:cytoplasm"/>
    <property type="evidence" value="ECO:0007669"/>
    <property type="project" value="TreeGrafter"/>
</dbReference>
<proteinExistence type="predicted"/>
<dbReference type="Gene3D" id="1.10.390.10">
    <property type="entry name" value="Neutral Protease Domain 2"/>
    <property type="match status" value="1"/>
</dbReference>
<gene>
    <name evidence="4" type="ORF">DYU11_15025</name>
</gene>
<dbReference type="AlphaFoldDB" id="A0A418M8B0"/>
<evidence type="ECO:0000313" key="5">
    <source>
        <dbReference type="Proteomes" id="UP000283523"/>
    </source>
</evidence>
<dbReference type="GO" id="GO:0016020">
    <property type="term" value="C:membrane"/>
    <property type="evidence" value="ECO:0007669"/>
    <property type="project" value="TreeGrafter"/>
</dbReference>
<dbReference type="PANTHER" id="PTHR11533:SF174">
    <property type="entry name" value="PUROMYCIN-SENSITIVE AMINOPEPTIDASE-RELATED"/>
    <property type="match status" value="1"/>
</dbReference>
<accession>A0A418M8B0</accession>
<dbReference type="GO" id="GO:0042277">
    <property type="term" value="F:peptide binding"/>
    <property type="evidence" value="ECO:0007669"/>
    <property type="project" value="TreeGrafter"/>
</dbReference>
<feature type="compositionally biased region" description="Polar residues" evidence="1">
    <location>
        <begin position="753"/>
        <end position="803"/>
    </location>
</feature>